<dbReference type="InterPro" id="IPR029031">
    <property type="entry name" value="Gingipain_N_sf"/>
</dbReference>
<evidence type="ECO:0000256" key="2">
    <source>
        <dbReference type="SAM" id="SignalP"/>
    </source>
</evidence>
<dbReference type="GO" id="GO:0006508">
    <property type="term" value="P:proteolysis"/>
    <property type="evidence" value="ECO:0007669"/>
    <property type="project" value="InterPro"/>
</dbReference>
<dbReference type="InterPro" id="IPR001769">
    <property type="entry name" value="Gingipain"/>
</dbReference>
<reference evidence="4" key="1">
    <citation type="journal article" date="2020" name="mSystems">
        <title>Genome- and Community-Level Interaction Insights into Carbon Utilization and Element Cycling Functions of Hydrothermarchaeota in Hydrothermal Sediment.</title>
        <authorList>
            <person name="Zhou Z."/>
            <person name="Liu Y."/>
            <person name="Xu W."/>
            <person name="Pan J."/>
            <person name="Luo Z.H."/>
            <person name="Li M."/>
        </authorList>
    </citation>
    <scope>NUCLEOTIDE SEQUENCE [LARGE SCALE GENOMIC DNA]</scope>
    <source>
        <strain evidence="4">HyVt-460</strain>
    </source>
</reference>
<dbReference type="SUPFAM" id="SSF52129">
    <property type="entry name" value="Caspase-like"/>
    <property type="match status" value="1"/>
</dbReference>
<name>A0A7V5RP83_CALAY</name>
<dbReference type="Gene3D" id="2.60.40.4070">
    <property type="match status" value="1"/>
</dbReference>
<dbReference type="Gene3D" id="2.60.40.10">
    <property type="entry name" value="Immunoglobulins"/>
    <property type="match status" value="1"/>
</dbReference>
<comment type="caution">
    <text evidence="4">The sequence shown here is derived from an EMBL/GenBank/DDBJ whole genome shotgun (WGS) entry which is preliminary data.</text>
</comment>
<evidence type="ECO:0000313" key="4">
    <source>
        <dbReference type="EMBL" id="HHM01952.1"/>
    </source>
</evidence>
<evidence type="ECO:0000256" key="1">
    <source>
        <dbReference type="ARBA" id="ARBA00022729"/>
    </source>
</evidence>
<dbReference type="InterPro" id="IPR029030">
    <property type="entry name" value="Caspase-like_dom_sf"/>
</dbReference>
<feature type="chain" id="PRO_5030539734" description="Gingipain domain-containing protein" evidence="2">
    <location>
        <begin position="36"/>
        <end position="1677"/>
    </location>
</feature>
<dbReference type="Proteomes" id="UP000885771">
    <property type="component" value="Unassembled WGS sequence"/>
</dbReference>
<keyword evidence="1 2" id="KW-0732">Signal</keyword>
<evidence type="ECO:0000259" key="3">
    <source>
        <dbReference type="Pfam" id="PF01364"/>
    </source>
</evidence>
<dbReference type="Gene3D" id="3.40.50.10390">
    <property type="entry name" value="Gingipain r, domain 1"/>
    <property type="match status" value="1"/>
</dbReference>
<dbReference type="CDD" id="cd02258">
    <property type="entry name" value="Peptidase_C25_N"/>
    <property type="match status" value="1"/>
</dbReference>
<dbReference type="EMBL" id="DRLI01000114">
    <property type="protein sequence ID" value="HHM01952.1"/>
    <property type="molecule type" value="Genomic_DNA"/>
</dbReference>
<dbReference type="Pfam" id="PF01364">
    <property type="entry name" value="Peptidase_C25"/>
    <property type="match status" value="1"/>
</dbReference>
<protein>
    <recommendedName>
        <fullName evidence="3">Gingipain domain-containing protein</fullName>
    </recommendedName>
</protein>
<dbReference type="Gene3D" id="3.40.50.1460">
    <property type="match status" value="1"/>
</dbReference>
<accession>A0A7V5RP83</accession>
<gene>
    <name evidence="4" type="ORF">ENJ15_03000</name>
</gene>
<dbReference type="GO" id="GO:0008234">
    <property type="term" value="F:cysteine-type peptidase activity"/>
    <property type="evidence" value="ECO:0007669"/>
    <property type="project" value="InterPro"/>
</dbReference>
<organism evidence="4">
    <name type="scientific">Caldithrix abyssi</name>
    <dbReference type="NCBI Taxonomy" id="187145"/>
    <lineage>
        <taxon>Bacteria</taxon>
        <taxon>Pseudomonadati</taxon>
        <taxon>Calditrichota</taxon>
        <taxon>Calditrichia</taxon>
        <taxon>Calditrichales</taxon>
        <taxon>Calditrichaceae</taxon>
        <taxon>Caldithrix</taxon>
    </lineage>
</organism>
<feature type="signal peptide" evidence="2">
    <location>
        <begin position="1"/>
        <end position="35"/>
    </location>
</feature>
<proteinExistence type="predicted"/>
<sequence>MTHSSSCRALFKRALHFFSKAALLSLWILSTPVSAQQITTEVITQNETTTRLRLTFEAPRIAGDDQRGHFASYRKANYAVNESGAFVPVIGLKVNLPALSATARIVSRKTDKLTIPNYKYLQNAKGSSSEPLREVSIDYKGKYRRQPLFMLTVAPVQPLAGGDQVEWIREMVVELRYDRDKTRDFEPVSSHERKAKTFDVAGPVFGELNTTATQGARASRTLATYISTKAFKMKILKTGIYKLTFQDLEDAEVPIAEFDPRKIAVYNKGKEIPIYIKGAEDGRFDATDYIEFYAEKNEKTFLDQYEDMYADPFTDLNVYWLVEKESAGLRMVDESGAVVNSNYVVPFKFKDTIHFEKDTHREIFGKDPEYMSDSADKYDHWFWGNVISSVESRNFEFELPAPFETGSSVFVNAMFRGVSIYNPVTNPIQGHQAAVWLNEQKVGEITPEQRWRGQTMAKINNYGRAGLAQSNLKNGTNVLRVDMEQAGLTDIILFNWFDITYDRLYRAHKDYIEFTLQSGLFDPDRVIQFQVDGFNDANIEIYKIGVSKILNAKIDYYEDNQRYTSYRVTFQDKIFQPDQRYIAVEESAKLKPYAIEPYRSWKKDDDFANLLSPANIADLIIITANIFDDEIEPLVELKKELGYTVEVVDVEQIYDVFNAGIKSPFAIKDFLKYAYDNWDQSIPLQYVILVGDASYRTKDLGPNGSDLIPVPMFTTESFGAAPADIEYAFVSGDDFIPDIHIGRIPANSAADLKNYIDKIETYQHQATTGEWHNRSLFISGNDEARTDLEFLSGDPIFRAQNNRIANLKLPENVFVRKINVAKNDTIEGFDPHLGGRQELLDYFDEGLTFINFFGHGGGAIWADKNILDLAGVDNLNNEDKYPFIASMTCFTGAFENQNREGLAEKLVFAEKKGAIAVLASSSVGWKYNDFSVKWALHDYLWEDGVTFGQAVDQMKIDYYVNNVYYTENGYTSTPSHGQLRESMIHQYNLLGDPTLTIKKPRKKLEIVSSDETPEAGQTVKLTIKAPFSSAVGRIEVNDKNNFILDKQALVFTDGTAEYEYTIPWGRQGERLVFKVYANSGTDEAAGAWSRFIQRPVLKNITIRPQSPKIREPIHFTLKVASDRQIDYMELRNFRKATSSGNFGVSVIMEAESDSIWKSVAPYPGFNNAGLKYYEVLIRDNQGDVIRYDLQKITVVDNRPDLVLDGSSIKLGGDDRLSLIFDVTNDSNQDLNGVGVQVFDEAGIQTATPFYTGSVNIARNTTQKVSADISSTVYQNQQKFRVVIDPQNQFDERNEYNNIVEKNLQTDNIWLDYRLGTSNDGVVNDTLTLLPGWRLYAAPNALSASSVISIKQKDITDFLMYNDQKDLKYVHTGDLSDSLFYDVKIRNSVSSVNKPVELITSINASHYSEVELEAISFFRFNPELGLWVKLPTSKNGNSITGYVSGNGLYGVFSFKDAKAPQIEITANGRPLRNNMLVRSRPALAFLLQDENGVDLNGSLSIKLDNVPLDNADIVLPDTIESANSIAVLLSPEFERGSHSLSVSISDINGNVQEVERVFNVSASNDLIVHGNYPNPFAESTIISYTNSFTGPLSRLTVRIYTVSGHLIRSKQLHAPNNVESDDKLLDTGYHELEWDGSDDNGNDVANGVYFALIKAEFEDQFTGKKFNVTKKLKIARLQ</sequence>
<dbReference type="InterPro" id="IPR013783">
    <property type="entry name" value="Ig-like_fold"/>
</dbReference>
<feature type="domain" description="Gingipain" evidence="3">
    <location>
        <begin position="620"/>
        <end position="996"/>
    </location>
</feature>